<proteinExistence type="predicted"/>
<evidence type="ECO:0000313" key="2">
    <source>
        <dbReference type="Proteomes" id="UP001610990"/>
    </source>
</evidence>
<accession>A0ABW7RKV9</accession>
<keyword evidence="2" id="KW-1185">Reference proteome</keyword>
<name>A0ABW7RKV9_9ACTN</name>
<comment type="caution">
    <text evidence="1">The sequence shown here is derived from an EMBL/GenBank/DDBJ whole genome shotgun (WGS) entry which is preliminary data.</text>
</comment>
<protein>
    <submittedName>
        <fullName evidence="1">O-methyltransferase</fullName>
        <ecNumber evidence="1">2.1.1.-</ecNumber>
    </submittedName>
</protein>
<dbReference type="GO" id="GO:0032259">
    <property type="term" value="P:methylation"/>
    <property type="evidence" value="ECO:0007669"/>
    <property type="project" value="UniProtKB-KW"/>
</dbReference>
<dbReference type="EMBL" id="JBIRGH010000026">
    <property type="protein sequence ID" value="MFH8588709.1"/>
    <property type="molecule type" value="Genomic_DNA"/>
</dbReference>
<reference evidence="1 2" key="1">
    <citation type="submission" date="2024-10" db="EMBL/GenBank/DDBJ databases">
        <title>The Natural Products Discovery Center: Release of the First 8490 Sequenced Strains for Exploring Actinobacteria Biosynthetic Diversity.</title>
        <authorList>
            <person name="Kalkreuter E."/>
            <person name="Kautsar S.A."/>
            <person name="Yang D."/>
            <person name="Bader C.D."/>
            <person name="Teijaro C.N."/>
            <person name="Fluegel L."/>
            <person name="Davis C.M."/>
            <person name="Simpson J.R."/>
            <person name="Lauterbach L."/>
            <person name="Steele A.D."/>
            <person name="Gui C."/>
            <person name="Meng S."/>
            <person name="Li G."/>
            <person name="Viehrig K."/>
            <person name="Ye F."/>
            <person name="Su P."/>
            <person name="Kiefer A.F."/>
            <person name="Nichols A."/>
            <person name="Cepeda A.J."/>
            <person name="Yan W."/>
            <person name="Fan B."/>
            <person name="Jiang Y."/>
            <person name="Adhikari A."/>
            <person name="Zheng C.-J."/>
            <person name="Schuster L."/>
            <person name="Cowan T.M."/>
            <person name="Smanski M.J."/>
            <person name="Chevrette M.G."/>
            <person name="De Carvalho L.P.S."/>
            <person name="Shen B."/>
        </authorList>
    </citation>
    <scope>NUCLEOTIDE SEQUENCE [LARGE SCALE GENOMIC DNA]</scope>
    <source>
        <strain evidence="1 2">NPDC018013</strain>
    </source>
</reference>
<keyword evidence="1" id="KW-0808">Transferase</keyword>
<dbReference type="SUPFAM" id="SSF53335">
    <property type="entry name" value="S-adenosyl-L-methionine-dependent methyltransferases"/>
    <property type="match status" value="1"/>
</dbReference>
<dbReference type="Gene3D" id="3.40.50.150">
    <property type="entry name" value="Vaccinia Virus protein VP39"/>
    <property type="match status" value="1"/>
</dbReference>
<dbReference type="InterPro" id="IPR029063">
    <property type="entry name" value="SAM-dependent_MTases_sf"/>
</dbReference>
<dbReference type="EC" id="2.1.1.-" evidence="1"/>
<dbReference type="Proteomes" id="UP001610990">
    <property type="component" value="Unassembled WGS sequence"/>
</dbReference>
<organism evidence="1 2">
    <name type="scientific">Streptomyces celluloflavus</name>
    <dbReference type="NCBI Taxonomy" id="58344"/>
    <lineage>
        <taxon>Bacteria</taxon>
        <taxon>Bacillati</taxon>
        <taxon>Actinomycetota</taxon>
        <taxon>Actinomycetes</taxon>
        <taxon>Kitasatosporales</taxon>
        <taxon>Streptomycetaceae</taxon>
        <taxon>Streptomyces</taxon>
    </lineage>
</organism>
<dbReference type="RefSeq" id="WP_397675674.1">
    <property type="nucleotide sequence ID" value="NZ_JBIRGH010000026.1"/>
</dbReference>
<evidence type="ECO:0000313" key="1">
    <source>
        <dbReference type="EMBL" id="MFH8588709.1"/>
    </source>
</evidence>
<dbReference type="GO" id="GO:0008168">
    <property type="term" value="F:methyltransferase activity"/>
    <property type="evidence" value="ECO:0007669"/>
    <property type="project" value="UniProtKB-KW"/>
</dbReference>
<sequence length="180" mass="18882">MTALTPLMARVLHACGAAVRPEGVAVLGSYAGNLMMWLTAAGFGPFRQYAGQLAVGVDVDEEAVLLARANFSMAGYQNMQFRTNDAFSTAGSLMVGAVDALLIDIDDPVERKGGYLSLLQTWLPYLSPGALVIAHDVVHPRFAESLKGYLDFVSGPPFVASTTLPVDECGVAVSALGTSA</sequence>
<gene>
    <name evidence="1" type="ORF">ACH4GP_30700</name>
</gene>
<dbReference type="Pfam" id="PF13578">
    <property type="entry name" value="Methyltransf_24"/>
    <property type="match status" value="1"/>
</dbReference>
<keyword evidence="1" id="KW-0489">Methyltransferase</keyword>